<gene>
    <name evidence="8" type="ORF">KL86CLO1_12584</name>
</gene>
<feature type="transmembrane region" description="Helical" evidence="7">
    <location>
        <begin position="330"/>
        <end position="351"/>
    </location>
</feature>
<feature type="transmembrane region" description="Helical" evidence="7">
    <location>
        <begin position="141"/>
        <end position="165"/>
    </location>
</feature>
<feature type="transmembrane region" description="Helical" evidence="7">
    <location>
        <begin position="296"/>
        <end position="318"/>
    </location>
</feature>
<evidence type="ECO:0000313" key="8">
    <source>
        <dbReference type="EMBL" id="SBW09124.1"/>
    </source>
</evidence>
<dbReference type="InterPro" id="IPR051327">
    <property type="entry name" value="MATE_MepA_subfamily"/>
</dbReference>
<keyword evidence="2" id="KW-0813">Transport</keyword>
<feature type="transmembrane region" description="Helical" evidence="7">
    <location>
        <begin position="113"/>
        <end position="134"/>
    </location>
</feature>
<dbReference type="EMBL" id="FLUN01000001">
    <property type="protein sequence ID" value="SBW09124.1"/>
    <property type="molecule type" value="Genomic_DNA"/>
</dbReference>
<dbReference type="InterPro" id="IPR002528">
    <property type="entry name" value="MATE_fam"/>
</dbReference>
<dbReference type="PIRSF" id="PIRSF006603">
    <property type="entry name" value="DinF"/>
    <property type="match status" value="1"/>
</dbReference>
<feature type="transmembrane region" description="Helical" evidence="7">
    <location>
        <begin position="363"/>
        <end position="386"/>
    </location>
</feature>
<evidence type="ECO:0000256" key="7">
    <source>
        <dbReference type="SAM" id="Phobius"/>
    </source>
</evidence>
<proteinExistence type="predicted"/>
<organism evidence="8">
    <name type="scientific">uncultured Eubacteriales bacterium</name>
    <dbReference type="NCBI Taxonomy" id="172733"/>
    <lineage>
        <taxon>Bacteria</taxon>
        <taxon>Bacillati</taxon>
        <taxon>Bacillota</taxon>
        <taxon>Clostridia</taxon>
        <taxon>Eubacteriales</taxon>
        <taxon>environmental samples</taxon>
    </lineage>
</organism>
<keyword evidence="4 7" id="KW-0812">Transmembrane</keyword>
<name>A0A212KBJ3_9FIRM</name>
<dbReference type="Pfam" id="PF01554">
    <property type="entry name" value="MatE"/>
    <property type="match status" value="2"/>
</dbReference>
<dbReference type="GO" id="GO:0042910">
    <property type="term" value="F:xenobiotic transmembrane transporter activity"/>
    <property type="evidence" value="ECO:0007669"/>
    <property type="project" value="InterPro"/>
</dbReference>
<feature type="transmembrane region" description="Helical" evidence="7">
    <location>
        <begin position="171"/>
        <end position="193"/>
    </location>
</feature>
<feature type="transmembrane region" description="Helical" evidence="7">
    <location>
        <begin position="32"/>
        <end position="54"/>
    </location>
</feature>
<dbReference type="PANTHER" id="PTHR43823:SF3">
    <property type="entry name" value="MULTIDRUG EXPORT PROTEIN MEPA"/>
    <property type="match status" value="1"/>
</dbReference>
<evidence type="ECO:0000256" key="5">
    <source>
        <dbReference type="ARBA" id="ARBA00022989"/>
    </source>
</evidence>
<dbReference type="PANTHER" id="PTHR43823">
    <property type="entry name" value="SPORULATION PROTEIN YKVU"/>
    <property type="match status" value="1"/>
</dbReference>
<evidence type="ECO:0000256" key="6">
    <source>
        <dbReference type="ARBA" id="ARBA00023136"/>
    </source>
</evidence>
<feature type="transmembrane region" description="Helical" evidence="7">
    <location>
        <begin position="392"/>
        <end position="412"/>
    </location>
</feature>
<evidence type="ECO:0000256" key="4">
    <source>
        <dbReference type="ARBA" id="ARBA00022692"/>
    </source>
</evidence>
<feature type="transmembrane region" description="Helical" evidence="7">
    <location>
        <begin position="214"/>
        <end position="234"/>
    </location>
</feature>
<protein>
    <recommendedName>
        <fullName evidence="9">MATE family efflux transporter</fullName>
    </recommendedName>
</protein>
<feature type="transmembrane region" description="Helical" evidence="7">
    <location>
        <begin position="246"/>
        <end position="268"/>
    </location>
</feature>
<dbReference type="GO" id="GO:0005886">
    <property type="term" value="C:plasma membrane"/>
    <property type="evidence" value="ECO:0007669"/>
    <property type="project" value="UniProtKB-SubCell"/>
</dbReference>
<reference evidence="8" key="1">
    <citation type="submission" date="2016-04" db="EMBL/GenBank/DDBJ databases">
        <authorList>
            <person name="Evans L.H."/>
            <person name="Alamgir A."/>
            <person name="Owens N."/>
            <person name="Weber N.D."/>
            <person name="Virtaneva K."/>
            <person name="Barbian K."/>
            <person name="Babar A."/>
            <person name="Rosenke K."/>
        </authorList>
    </citation>
    <scope>NUCLEOTIDE SEQUENCE</scope>
    <source>
        <strain evidence="8">86</strain>
    </source>
</reference>
<evidence type="ECO:0000256" key="2">
    <source>
        <dbReference type="ARBA" id="ARBA00022448"/>
    </source>
</evidence>
<dbReference type="GO" id="GO:0015297">
    <property type="term" value="F:antiporter activity"/>
    <property type="evidence" value="ECO:0007669"/>
    <property type="project" value="InterPro"/>
</dbReference>
<evidence type="ECO:0008006" key="9">
    <source>
        <dbReference type="Google" id="ProtNLM"/>
    </source>
</evidence>
<evidence type="ECO:0000256" key="1">
    <source>
        <dbReference type="ARBA" id="ARBA00004651"/>
    </source>
</evidence>
<keyword evidence="3" id="KW-1003">Cell membrane</keyword>
<accession>A0A212KBJ3</accession>
<sequence>MITMFLQSAYSIVDGLIVSNFVNDTALAAINVSWPIIAVITAIGTGIGCSGAVIMSTQQGAGHKRESNIVRGNVILALLAAGLLFTAVSLVLLEPLLQMMGARDELLGYAVAYGRIMLAGGTVQVLSCGLTPLLRNENRAVSAMVIMVTGFFLNLVLCVTFLEVFHWGIEGAAAAAICAQLFTVIACLVILIRKEENPLRPAQLRPQGGYWPRIFFNAVSPFGISLTPSLLILYHNIACMNSGSPLAVGAYALITSTVGSYRILLIGVADGIQPLSSFAFGARDYAAVRRIRNKSILTAVTISMLLFLFTLATARFYPPLYGYTGDAAELSYRAVMLTSAQLIFTGLVRVTNSFFYAVGKIRYSLFMIYFDPLVMTPLVIAVLPQMIGLDGIWLTAVLTQLFLNIVAVWMFIRHERELRRLERNMGVQNLYDGV</sequence>
<keyword evidence="6 7" id="KW-0472">Membrane</keyword>
<keyword evidence="5 7" id="KW-1133">Transmembrane helix</keyword>
<comment type="subcellular location">
    <subcellularLocation>
        <location evidence="1">Cell membrane</location>
        <topology evidence="1">Multi-pass membrane protein</topology>
    </subcellularLocation>
</comment>
<feature type="transmembrane region" description="Helical" evidence="7">
    <location>
        <begin position="74"/>
        <end position="93"/>
    </location>
</feature>
<dbReference type="InterPro" id="IPR048279">
    <property type="entry name" value="MdtK-like"/>
</dbReference>
<dbReference type="AlphaFoldDB" id="A0A212KBJ3"/>
<evidence type="ECO:0000256" key="3">
    <source>
        <dbReference type="ARBA" id="ARBA00022475"/>
    </source>
</evidence>